<keyword evidence="4 10" id="KW-0732">Signal</keyword>
<proteinExistence type="inferred from homology"/>
<dbReference type="AlphaFoldDB" id="A0A8H3EMW7"/>
<dbReference type="InterPro" id="IPR017937">
    <property type="entry name" value="Thioredoxin_CS"/>
</dbReference>
<evidence type="ECO:0000256" key="10">
    <source>
        <dbReference type="SAM" id="SignalP"/>
    </source>
</evidence>
<dbReference type="PROSITE" id="PS51352">
    <property type="entry name" value="THIOREDOXIN_2"/>
    <property type="match status" value="2"/>
</dbReference>
<dbReference type="EMBL" id="CAJPDT010000004">
    <property type="protein sequence ID" value="CAF9908505.1"/>
    <property type="molecule type" value="Genomic_DNA"/>
</dbReference>
<dbReference type="NCBIfam" id="TIGR01126">
    <property type="entry name" value="pdi_dom"/>
    <property type="match status" value="2"/>
</dbReference>
<feature type="domain" description="Thioredoxin" evidence="11">
    <location>
        <begin position="134"/>
        <end position="252"/>
    </location>
</feature>
<evidence type="ECO:0000313" key="12">
    <source>
        <dbReference type="EMBL" id="CAF9908505.1"/>
    </source>
</evidence>
<gene>
    <name evidence="12" type="ORF">IMSHALPRED_006692</name>
</gene>
<evidence type="ECO:0000259" key="11">
    <source>
        <dbReference type="PROSITE" id="PS51352"/>
    </source>
</evidence>
<dbReference type="InterPro" id="IPR036356">
    <property type="entry name" value="ERp29_C_sf"/>
</dbReference>
<evidence type="ECO:0000256" key="9">
    <source>
        <dbReference type="RuleBase" id="RU004208"/>
    </source>
</evidence>
<reference evidence="12" key="1">
    <citation type="submission" date="2021-03" db="EMBL/GenBank/DDBJ databases">
        <authorList>
            <person name="Tagirdzhanova G."/>
        </authorList>
    </citation>
    <scope>NUCLEOTIDE SEQUENCE</scope>
</reference>
<accession>A0A8H3EMW7</accession>
<dbReference type="SUPFAM" id="SSF47933">
    <property type="entry name" value="ERP29 C domain-like"/>
    <property type="match status" value="1"/>
</dbReference>
<sequence length="365" mass="39680">MFPLRYILLSAFAILGANAASSVLDLIPDNFDDIVLKSGKPALVEFFAPWCGHCKKLAPIYEELATNFEFAKDKVSIAKVDADAEKDLGRKFGVQGFPTLKWFDGKSDTPTDYQGGRDLESLSSFISEKTGLKIKTKKAAPSAVEMLTDKSFKIEIGGDKDVLVAFTAPWCGHCKSLAPIWEQVATDYASEPKVLIAKVDAEAENSKATAQDQGVKSYPTIKYFPKGSTTPEPYEGGRTEQDILSFMNEKAGVHRTIGGKLNEVAGTIPSLDSIVSGLTGGESIASLSEQITTAAKASKDKYAEYYVKVSDKLSKNAGYVEKELTRLQGLIKKGGLAPEKIDDLTSRSNILRRFKGQEPVAKEEL</sequence>
<dbReference type="OrthoDB" id="10264505at2759"/>
<dbReference type="Pfam" id="PF07749">
    <property type="entry name" value="ERp29"/>
    <property type="match status" value="1"/>
</dbReference>
<dbReference type="PANTHER" id="PTHR45672:SF11">
    <property type="entry name" value="PROTEIN DISULFIDE-ISOMERASE C17H9.14C"/>
    <property type="match status" value="1"/>
</dbReference>
<comment type="catalytic activity">
    <reaction evidence="1">
        <text>Catalyzes the rearrangement of -S-S- bonds in proteins.</text>
        <dbReference type="EC" id="5.3.4.1"/>
    </reaction>
</comment>
<dbReference type="CDD" id="cd00238">
    <property type="entry name" value="ERp29c"/>
    <property type="match status" value="1"/>
</dbReference>
<organism evidence="12 13">
    <name type="scientific">Imshaugia aleurites</name>
    <dbReference type="NCBI Taxonomy" id="172621"/>
    <lineage>
        <taxon>Eukaryota</taxon>
        <taxon>Fungi</taxon>
        <taxon>Dikarya</taxon>
        <taxon>Ascomycota</taxon>
        <taxon>Pezizomycotina</taxon>
        <taxon>Lecanoromycetes</taxon>
        <taxon>OSLEUM clade</taxon>
        <taxon>Lecanoromycetidae</taxon>
        <taxon>Lecanorales</taxon>
        <taxon>Lecanorineae</taxon>
        <taxon>Parmeliaceae</taxon>
        <taxon>Imshaugia</taxon>
    </lineage>
</organism>
<comment type="caution">
    <text evidence="12">The sequence shown here is derived from an EMBL/GenBank/DDBJ whole genome shotgun (WGS) entry which is preliminary data.</text>
</comment>
<feature type="signal peptide" evidence="10">
    <location>
        <begin position="1"/>
        <end position="19"/>
    </location>
</feature>
<dbReference type="Gene3D" id="3.40.30.10">
    <property type="entry name" value="Glutaredoxin"/>
    <property type="match status" value="2"/>
</dbReference>
<dbReference type="InterPro" id="IPR011679">
    <property type="entry name" value="ERp29_C"/>
</dbReference>
<evidence type="ECO:0000256" key="3">
    <source>
        <dbReference type="ARBA" id="ARBA00012723"/>
    </source>
</evidence>
<dbReference type="InterPro" id="IPR051063">
    <property type="entry name" value="PDI"/>
</dbReference>
<dbReference type="FunFam" id="3.40.30.10:FF:000032">
    <property type="entry name" value="Protein disulfide-isomerase A6 homolog"/>
    <property type="match status" value="1"/>
</dbReference>
<dbReference type="GO" id="GO:0003756">
    <property type="term" value="F:protein disulfide isomerase activity"/>
    <property type="evidence" value="ECO:0007669"/>
    <property type="project" value="UniProtKB-EC"/>
</dbReference>
<evidence type="ECO:0000256" key="5">
    <source>
        <dbReference type="ARBA" id="ARBA00022737"/>
    </source>
</evidence>
<keyword evidence="7" id="KW-0413">Isomerase</keyword>
<comment type="similarity">
    <text evidence="2 9">Belongs to the protein disulfide isomerase family.</text>
</comment>
<dbReference type="InterPro" id="IPR013766">
    <property type="entry name" value="Thioredoxin_domain"/>
</dbReference>
<evidence type="ECO:0000256" key="7">
    <source>
        <dbReference type="ARBA" id="ARBA00023235"/>
    </source>
</evidence>
<feature type="chain" id="PRO_5034149807" description="protein disulfide-isomerase" evidence="10">
    <location>
        <begin position="20"/>
        <end position="365"/>
    </location>
</feature>
<evidence type="ECO:0000256" key="2">
    <source>
        <dbReference type="ARBA" id="ARBA00006347"/>
    </source>
</evidence>
<evidence type="ECO:0000256" key="8">
    <source>
        <dbReference type="ARBA" id="ARBA00023284"/>
    </source>
</evidence>
<dbReference type="Proteomes" id="UP000664534">
    <property type="component" value="Unassembled WGS sequence"/>
</dbReference>
<dbReference type="EC" id="5.3.4.1" evidence="3"/>
<dbReference type="SUPFAM" id="SSF52833">
    <property type="entry name" value="Thioredoxin-like"/>
    <property type="match status" value="2"/>
</dbReference>
<dbReference type="GO" id="GO:0005783">
    <property type="term" value="C:endoplasmic reticulum"/>
    <property type="evidence" value="ECO:0007669"/>
    <property type="project" value="InterPro"/>
</dbReference>
<dbReference type="CDD" id="cd02998">
    <property type="entry name" value="PDI_a_ERp38"/>
    <property type="match status" value="2"/>
</dbReference>
<keyword evidence="6" id="KW-1015">Disulfide bond</keyword>
<dbReference type="InterPro" id="IPR036249">
    <property type="entry name" value="Thioredoxin-like_sf"/>
</dbReference>
<dbReference type="PROSITE" id="PS00194">
    <property type="entry name" value="THIOREDOXIN_1"/>
    <property type="match status" value="2"/>
</dbReference>
<dbReference type="InterPro" id="IPR005788">
    <property type="entry name" value="PDI_thioredoxin-like_dom"/>
</dbReference>
<evidence type="ECO:0000313" key="13">
    <source>
        <dbReference type="Proteomes" id="UP000664534"/>
    </source>
</evidence>
<keyword evidence="13" id="KW-1185">Reference proteome</keyword>
<dbReference type="GO" id="GO:0006457">
    <property type="term" value="P:protein folding"/>
    <property type="evidence" value="ECO:0007669"/>
    <property type="project" value="TreeGrafter"/>
</dbReference>
<dbReference type="PANTHER" id="PTHR45672">
    <property type="entry name" value="PROTEIN DISULFIDE-ISOMERASE C17H9.14C-RELATED"/>
    <property type="match status" value="1"/>
</dbReference>
<keyword evidence="8" id="KW-0676">Redox-active center</keyword>
<keyword evidence="5" id="KW-0677">Repeat</keyword>
<name>A0A8H3EMW7_9LECA</name>
<protein>
    <recommendedName>
        <fullName evidence="3">protein disulfide-isomerase</fullName>
        <ecNumber evidence="3">5.3.4.1</ecNumber>
    </recommendedName>
</protein>
<feature type="domain" description="Thioredoxin" evidence="11">
    <location>
        <begin position="13"/>
        <end position="131"/>
    </location>
</feature>
<dbReference type="Gene3D" id="1.20.1150.12">
    <property type="entry name" value="Endoplasmic reticulum resident protein 29, C-terminal domain"/>
    <property type="match status" value="1"/>
</dbReference>
<evidence type="ECO:0000256" key="1">
    <source>
        <dbReference type="ARBA" id="ARBA00001182"/>
    </source>
</evidence>
<dbReference type="PRINTS" id="PR00421">
    <property type="entry name" value="THIOREDOXIN"/>
</dbReference>
<evidence type="ECO:0000256" key="4">
    <source>
        <dbReference type="ARBA" id="ARBA00022729"/>
    </source>
</evidence>
<evidence type="ECO:0000256" key="6">
    <source>
        <dbReference type="ARBA" id="ARBA00023157"/>
    </source>
</evidence>
<dbReference type="Pfam" id="PF00085">
    <property type="entry name" value="Thioredoxin"/>
    <property type="match status" value="2"/>
</dbReference>